<keyword evidence="2" id="KW-1185">Reference proteome</keyword>
<protein>
    <submittedName>
        <fullName evidence="1">Uncharacterized protein</fullName>
    </submittedName>
</protein>
<comment type="caution">
    <text evidence="1">The sequence shown here is derived from an EMBL/GenBank/DDBJ whole genome shotgun (WGS) entry which is preliminary data.</text>
</comment>
<gene>
    <name evidence="1" type="ORF">PDIGIT_LOCUS14697</name>
</gene>
<dbReference type="EMBL" id="CAOQHR010000012">
    <property type="protein sequence ID" value="CAI6341500.1"/>
    <property type="molecule type" value="Genomic_DNA"/>
</dbReference>
<name>A0A9W4UT00_9PLEO</name>
<evidence type="ECO:0000313" key="1">
    <source>
        <dbReference type="EMBL" id="CAI6341500.1"/>
    </source>
</evidence>
<evidence type="ECO:0000313" key="2">
    <source>
        <dbReference type="Proteomes" id="UP001152607"/>
    </source>
</evidence>
<dbReference type="AlphaFoldDB" id="A0A9W4UT00"/>
<accession>A0A9W4UT00</accession>
<reference evidence="1" key="1">
    <citation type="submission" date="2023-01" db="EMBL/GenBank/DDBJ databases">
        <authorList>
            <person name="Van Ghelder C."/>
            <person name="Rancurel C."/>
        </authorList>
    </citation>
    <scope>NUCLEOTIDE SEQUENCE</scope>
    <source>
        <strain evidence="1">CNCM I-4278</strain>
    </source>
</reference>
<sequence length="151" mass="16538">MGVHLCKETAGVECSLGSPNTAPAKVSGGSYSFDGQVYGLDSKDCFRRGGVWADNNGKCYMTMNHVFCDHYKGSWNTACNSTAHTHKDHSSCDPEKFGFCTAALGQIDDGPVYKFKFTTFESSKELYLGSNITFVIYNGTSDGYKQIFWSG</sequence>
<organism evidence="1 2">
    <name type="scientific">Periconia digitata</name>
    <dbReference type="NCBI Taxonomy" id="1303443"/>
    <lineage>
        <taxon>Eukaryota</taxon>
        <taxon>Fungi</taxon>
        <taxon>Dikarya</taxon>
        <taxon>Ascomycota</taxon>
        <taxon>Pezizomycotina</taxon>
        <taxon>Dothideomycetes</taxon>
        <taxon>Pleosporomycetidae</taxon>
        <taxon>Pleosporales</taxon>
        <taxon>Massarineae</taxon>
        <taxon>Periconiaceae</taxon>
        <taxon>Periconia</taxon>
    </lineage>
</organism>
<proteinExistence type="predicted"/>
<dbReference type="Proteomes" id="UP001152607">
    <property type="component" value="Unassembled WGS sequence"/>
</dbReference>